<keyword evidence="7 8" id="KW-0472">Membrane</keyword>
<dbReference type="GO" id="GO:0140359">
    <property type="term" value="F:ABC-type transporter activity"/>
    <property type="evidence" value="ECO:0007669"/>
    <property type="project" value="InterPro"/>
</dbReference>
<dbReference type="PANTHER" id="PTHR24223">
    <property type="entry name" value="ATP-BINDING CASSETTE SUB-FAMILY C"/>
    <property type="match status" value="1"/>
</dbReference>
<dbReference type="InterPro" id="IPR027417">
    <property type="entry name" value="P-loop_NTPase"/>
</dbReference>
<dbReference type="AlphaFoldDB" id="A1C8C1"/>
<keyword evidence="3 8" id="KW-0812">Transmembrane</keyword>
<evidence type="ECO:0000313" key="12">
    <source>
        <dbReference type="Proteomes" id="UP000006701"/>
    </source>
</evidence>
<dbReference type="GeneID" id="4708279"/>
<evidence type="ECO:0000256" key="5">
    <source>
        <dbReference type="ARBA" id="ARBA00022840"/>
    </source>
</evidence>
<dbReference type="SUPFAM" id="SSF52540">
    <property type="entry name" value="P-loop containing nucleoside triphosphate hydrolases"/>
    <property type="match status" value="1"/>
</dbReference>
<reference evidence="11 12" key="1">
    <citation type="journal article" date="2008" name="PLoS Genet.">
        <title>Genomic islands in the pathogenic filamentous fungus Aspergillus fumigatus.</title>
        <authorList>
            <person name="Fedorova N.D."/>
            <person name="Khaldi N."/>
            <person name="Joardar V.S."/>
            <person name="Maiti R."/>
            <person name="Amedeo P."/>
            <person name="Anderson M.J."/>
            <person name="Crabtree J."/>
            <person name="Silva J.C."/>
            <person name="Badger J.H."/>
            <person name="Albarraq A."/>
            <person name="Angiuoli S."/>
            <person name="Bussey H."/>
            <person name="Bowyer P."/>
            <person name="Cotty P.J."/>
            <person name="Dyer P.S."/>
            <person name="Egan A."/>
            <person name="Galens K."/>
            <person name="Fraser-Liggett C.M."/>
            <person name="Haas B.J."/>
            <person name="Inman J.M."/>
            <person name="Kent R."/>
            <person name="Lemieux S."/>
            <person name="Malavazi I."/>
            <person name="Orvis J."/>
            <person name="Roemer T."/>
            <person name="Ronning C.M."/>
            <person name="Sundaram J.P."/>
            <person name="Sutton G."/>
            <person name="Turner G."/>
            <person name="Venter J.C."/>
            <person name="White O.R."/>
            <person name="Whitty B.R."/>
            <person name="Youngman P."/>
            <person name="Wolfe K.H."/>
            <person name="Goldman G.H."/>
            <person name="Wortman J.R."/>
            <person name="Jiang B."/>
            <person name="Denning D.W."/>
            <person name="Nierman W.C."/>
        </authorList>
    </citation>
    <scope>NUCLEOTIDE SEQUENCE [LARGE SCALE GENOMIC DNA]</scope>
    <source>
        <strain evidence="12">ATCC 1007 / CBS 513.65 / DSM 816 / NCTC 3887 / NRRL 1</strain>
    </source>
</reference>
<dbReference type="InterPro" id="IPR017871">
    <property type="entry name" value="ABC_transporter-like_CS"/>
</dbReference>
<dbReference type="SMART" id="SM00382">
    <property type="entry name" value="AAA"/>
    <property type="match status" value="1"/>
</dbReference>
<dbReference type="eggNOG" id="KOG0054">
    <property type="taxonomic scope" value="Eukaryota"/>
</dbReference>
<evidence type="ECO:0000256" key="2">
    <source>
        <dbReference type="ARBA" id="ARBA00022448"/>
    </source>
</evidence>
<dbReference type="PANTHER" id="PTHR24223:SF404">
    <property type="entry name" value="ABC MULTIDRUG TRANSPORTER (EUROFUNG)-RELATED"/>
    <property type="match status" value="1"/>
</dbReference>
<dbReference type="GO" id="GO:0016887">
    <property type="term" value="F:ATP hydrolysis activity"/>
    <property type="evidence" value="ECO:0007669"/>
    <property type="project" value="InterPro"/>
</dbReference>
<feature type="domain" description="ABC transporter" evidence="9">
    <location>
        <begin position="183"/>
        <end position="413"/>
    </location>
</feature>
<comment type="subcellular location">
    <subcellularLocation>
        <location evidence="1">Membrane</location>
        <topology evidence="1">Multi-pass membrane protein</topology>
    </subcellularLocation>
</comment>
<dbReference type="KEGG" id="act:ACLA_076830"/>
<evidence type="ECO:0000256" key="3">
    <source>
        <dbReference type="ARBA" id="ARBA00022692"/>
    </source>
</evidence>
<keyword evidence="2" id="KW-0813">Transport</keyword>
<organism evidence="11 12">
    <name type="scientific">Aspergillus clavatus (strain ATCC 1007 / CBS 513.65 / DSM 816 / NCTC 3887 / NRRL 1 / QM 1276 / 107)</name>
    <dbReference type="NCBI Taxonomy" id="344612"/>
    <lineage>
        <taxon>Eukaryota</taxon>
        <taxon>Fungi</taxon>
        <taxon>Dikarya</taxon>
        <taxon>Ascomycota</taxon>
        <taxon>Pezizomycotina</taxon>
        <taxon>Eurotiomycetes</taxon>
        <taxon>Eurotiomycetidae</taxon>
        <taxon>Eurotiales</taxon>
        <taxon>Aspergillaceae</taxon>
        <taxon>Aspergillus</taxon>
        <taxon>Aspergillus subgen. Fumigati</taxon>
    </lineage>
</organism>
<keyword evidence="12" id="KW-1185">Reference proteome</keyword>
<dbReference type="PROSITE" id="PS50929">
    <property type="entry name" value="ABC_TM1F"/>
    <property type="match status" value="1"/>
</dbReference>
<evidence type="ECO:0000256" key="4">
    <source>
        <dbReference type="ARBA" id="ARBA00022741"/>
    </source>
</evidence>
<sequence>MLYIKLVPPWLGPTQRVGLLRLQPRYRGSGNKYTHFTATESKSQSGRTTIRAFGWAHVYQRRAARLADHSQRPAYLQSCIQHWLTFVLNILMTALVVVLVGTVVARGQQLDIRAGGVGVSLVILTGLGETLTRLIRTWTRLESSIGAVTRVRRFVAETEVEDGGREPETAGGMVALWPRPGAVEFKGVVAGFTALGSSRRSSLSTADAVLKAITLSVQPDEHLAICGRSGSGKTSLLLALFRMAEVLEGRILVEGQEVVAADAFAAASTVRFNLDPFSGAASEEELVGALHRVGLWGLVQAQGGLDTDVDALALSGGQQQLLCFVRAIVKRRHCSILVLDEATCSLDSETEALVQSNIDSAFRKCTVLAVMHKMTHIRAYDRVAVLDGGALVKVGTPADLLAADTRLAGLNRLHGG</sequence>
<dbReference type="VEuPathDB" id="FungiDB:ACLA_076830"/>
<dbReference type="GO" id="GO:0016020">
    <property type="term" value="C:membrane"/>
    <property type="evidence" value="ECO:0007669"/>
    <property type="project" value="UniProtKB-SubCell"/>
</dbReference>
<dbReference type="HOGENOM" id="CLU_000604_84_3_1"/>
<dbReference type="RefSeq" id="XP_001276068.1">
    <property type="nucleotide sequence ID" value="XM_001276067.1"/>
</dbReference>
<evidence type="ECO:0000313" key="11">
    <source>
        <dbReference type="EMBL" id="EAW14642.1"/>
    </source>
</evidence>
<feature type="domain" description="ABC transmembrane type-1" evidence="10">
    <location>
        <begin position="45"/>
        <end position="143"/>
    </location>
</feature>
<dbReference type="PROSITE" id="PS50893">
    <property type="entry name" value="ABC_TRANSPORTER_2"/>
    <property type="match status" value="1"/>
</dbReference>
<protein>
    <submittedName>
        <fullName evidence="11">ABC transporter, putative</fullName>
    </submittedName>
</protein>
<keyword evidence="4" id="KW-0547">Nucleotide-binding</keyword>
<evidence type="ECO:0000256" key="1">
    <source>
        <dbReference type="ARBA" id="ARBA00004141"/>
    </source>
</evidence>
<dbReference type="InterPro" id="IPR011527">
    <property type="entry name" value="ABC1_TM_dom"/>
</dbReference>
<dbReference type="PROSITE" id="PS00211">
    <property type="entry name" value="ABC_TRANSPORTER_1"/>
    <property type="match status" value="1"/>
</dbReference>
<evidence type="ECO:0000259" key="9">
    <source>
        <dbReference type="PROSITE" id="PS50893"/>
    </source>
</evidence>
<accession>A1C8C1</accession>
<keyword evidence="5" id="KW-0067">ATP-binding</keyword>
<dbReference type="GO" id="GO:0005524">
    <property type="term" value="F:ATP binding"/>
    <property type="evidence" value="ECO:0007669"/>
    <property type="project" value="UniProtKB-KW"/>
</dbReference>
<proteinExistence type="predicted"/>
<dbReference type="InterPro" id="IPR003593">
    <property type="entry name" value="AAA+_ATPase"/>
</dbReference>
<dbReference type="EMBL" id="DS027045">
    <property type="protein sequence ID" value="EAW14642.1"/>
    <property type="molecule type" value="Genomic_DNA"/>
</dbReference>
<dbReference type="Gene3D" id="1.20.1560.10">
    <property type="entry name" value="ABC transporter type 1, transmembrane domain"/>
    <property type="match status" value="1"/>
</dbReference>
<dbReference type="InterPro" id="IPR036640">
    <property type="entry name" value="ABC1_TM_sf"/>
</dbReference>
<dbReference type="Proteomes" id="UP000006701">
    <property type="component" value="Unassembled WGS sequence"/>
</dbReference>
<evidence type="ECO:0000256" key="7">
    <source>
        <dbReference type="ARBA" id="ARBA00023136"/>
    </source>
</evidence>
<dbReference type="OMA" id="LETICTI"/>
<name>A1C8C1_ASPCL</name>
<dbReference type="SUPFAM" id="SSF90123">
    <property type="entry name" value="ABC transporter transmembrane region"/>
    <property type="match status" value="1"/>
</dbReference>
<dbReference type="InterPro" id="IPR003439">
    <property type="entry name" value="ABC_transporter-like_ATP-bd"/>
</dbReference>
<evidence type="ECO:0000259" key="10">
    <source>
        <dbReference type="PROSITE" id="PS50929"/>
    </source>
</evidence>
<gene>
    <name evidence="11" type="ORF">ACLA_076830</name>
</gene>
<evidence type="ECO:0000256" key="8">
    <source>
        <dbReference type="SAM" id="Phobius"/>
    </source>
</evidence>
<dbReference type="Gene3D" id="3.40.50.300">
    <property type="entry name" value="P-loop containing nucleotide triphosphate hydrolases"/>
    <property type="match status" value="1"/>
</dbReference>
<feature type="transmembrane region" description="Helical" evidence="8">
    <location>
        <begin position="83"/>
        <end position="105"/>
    </location>
</feature>
<keyword evidence="6 8" id="KW-1133">Transmembrane helix</keyword>
<dbReference type="Pfam" id="PF00005">
    <property type="entry name" value="ABC_tran"/>
    <property type="match status" value="1"/>
</dbReference>
<dbReference type="InterPro" id="IPR050173">
    <property type="entry name" value="ABC_transporter_C-like"/>
</dbReference>
<dbReference type="OrthoDB" id="6500128at2759"/>
<evidence type="ECO:0000256" key="6">
    <source>
        <dbReference type="ARBA" id="ARBA00022989"/>
    </source>
</evidence>